<dbReference type="InterPro" id="IPR029063">
    <property type="entry name" value="SAM-dependent_MTases_sf"/>
</dbReference>
<dbReference type="Pfam" id="PF04189">
    <property type="entry name" value="Gcd10p"/>
    <property type="match status" value="1"/>
</dbReference>
<comment type="subcellular location">
    <subcellularLocation>
        <location evidence="1">Nucleus</location>
    </subcellularLocation>
</comment>
<reference evidence="7" key="1">
    <citation type="submission" date="2022-07" db="EMBL/GenBank/DDBJ databases">
        <title>Phylogenomic reconstructions and comparative analyses of Kickxellomycotina fungi.</title>
        <authorList>
            <person name="Reynolds N.K."/>
            <person name="Stajich J.E."/>
            <person name="Barry K."/>
            <person name="Grigoriev I.V."/>
            <person name="Crous P."/>
            <person name="Smith M.E."/>
        </authorList>
    </citation>
    <scope>NUCLEOTIDE SEQUENCE</scope>
    <source>
        <strain evidence="7">CBS 109367</strain>
    </source>
</reference>
<gene>
    <name evidence="7" type="primary">TRM6</name>
    <name evidence="7" type="ORF">IWW39_003432</name>
</gene>
<dbReference type="Gene3D" id="3.40.50.150">
    <property type="entry name" value="Vaccinia Virus protein VP39"/>
    <property type="match status" value="1"/>
</dbReference>
<sequence>MIASQLEPTVIKSGDNVIIRMPSLNAKIVSLNPSKMVSLGKFGSFNASELIGKPFGHTYEIEKGGTIVPHTTAGFDNADITEANNKEIVDNPKSQKLTFEEIERLKTMSLAGDVSAKEIIASLTENNEAFDKKTEFSKSKYILRKQRKFMKSFVPLETSVFNLCSYFFEFNPGKIRGIRADTLSQILSLANVYSNARILAVDDGQGMIIGALLSRMAAGGQLLGIHDGDSSNYDVIRYMNLAADSRDHLQTLPWSKLYHTVEPFTEQLAENATADDKSGRERRMRGHAKLSDTIDNLRRGEFDALVISTNYNPKSVIERLVPFLGGSRMLVVYDQSKDVLLETFTWLRQSPEFLNVQLTESWLREYQVLPNRTHPLMNTSGGGGFILSAIHLAPVDKPSTSSASS</sequence>
<dbReference type="Proteomes" id="UP001151516">
    <property type="component" value="Unassembled WGS sequence"/>
</dbReference>
<comment type="caution">
    <text evidence="7">The sequence shown here is derived from an EMBL/GenBank/DDBJ whole genome shotgun (WGS) entry which is preliminary data.</text>
</comment>
<dbReference type="PANTHER" id="PTHR12945:SF0">
    <property type="entry name" value="TRNA (ADENINE(58)-N(1))-METHYLTRANSFERASE NON-CATALYTIC SUBUNIT TRM6"/>
    <property type="match status" value="1"/>
</dbReference>
<evidence type="ECO:0000256" key="3">
    <source>
        <dbReference type="ARBA" id="ARBA00021704"/>
    </source>
</evidence>
<dbReference type="GO" id="GO:0031515">
    <property type="term" value="C:tRNA (m1A) methyltransferase complex"/>
    <property type="evidence" value="ECO:0007669"/>
    <property type="project" value="InterPro"/>
</dbReference>
<keyword evidence="8" id="KW-1185">Reference proteome</keyword>
<name>A0A9W8L2M0_9FUNG</name>
<evidence type="ECO:0000256" key="6">
    <source>
        <dbReference type="ARBA" id="ARBA00032319"/>
    </source>
</evidence>
<dbReference type="OrthoDB" id="10254665at2759"/>
<dbReference type="AlphaFoldDB" id="A0A9W8L2M0"/>
<proteinExistence type="inferred from homology"/>
<keyword evidence="4" id="KW-0819">tRNA processing</keyword>
<evidence type="ECO:0000313" key="8">
    <source>
        <dbReference type="Proteomes" id="UP001151516"/>
    </source>
</evidence>
<dbReference type="PANTHER" id="PTHR12945">
    <property type="entry name" value="TRANSLATION INITIATION FACTOR EIF3-RELATED"/>
    <property type="match status" value="1"/>
</dbReference>
<dbReference type="InterPro" id="IPR017423">
    <property type="entry name" value="TRM6"/>
</dbReference>
<accession>A0A9W8L2M0</accession>
<keyword evidence="5" id="KW-0539">Nucleus</keyword>
<evidence type="ECO:0000256" key="5">
    <source>
        <dbReference type="ARBA" id="ARBA00023242"/>
    </source>
</evidence>
<protein>
    <recommendedName>
        <fullName evidence="3">tRNA (adenine(58)-N(1))-methyltransferase non-catalytic subunit TRM6</fullName>
    </recommendedName>
    <alternativeName>
        <fullName evidence="6">tRNA(m1A58)-methyltransferase subunit TRM6</fullName>
    </alternativeName>
</protein>
<dbReference type="GO" id="GO:0030488">
    <property type="term" value="P:tRNA methylation"/>
    <property type="evidence" value="ECO:0007669"/>
    <property type="project" value="InterPro"/>
</dbReference>
<dbReference type="EMBL" id="JANBTX010000096">
    <property type="protein sequence ID" value="KAJ2686735.1"/>
    <property type="molecule type" value="Genomic_DNA"/>
</dbReference>
<evidence type="ECO:0000256" key="1">
    <source>
        <dbReference type="ARBA" id="ARBA00004123"/>
    </source>
</evidence>
<evidence type="ECO:0000313" key="7">
    <source>
        <dbReference type="EMBL" id="KAJ2686735.1"/>
    </source>
</evidence>
<evidence type="ECO:0000256" key="2">
    <source>
        <dbReference type="ARBA" id="ARBA00008320"/>
    </source>
</evidence>
<evidence type="ECO:0000256" key="4">
    <source>
        <dbReference type="ARBA" id="ARBA00022694"/>
    </source>
</evidence>
<dbReference type="GO" id="GO:0005634">
    <property type="term" value="C:nucleus"/>
    <property type="evidence" value="ECO:0007669"/>
    <property type="project" value="UniProtKB-SubCell"/>
</dbReference>
<comment type="similarity">
    <text evidence="2">Belongs to the TRM6/GCD10 family.</text>
</comment>
<dbReference type="Gene3D" id="3.10.330.20">
    <property type="match status" value="1"/>
</dbReference>
<organism evidence="7 8">
    <name type="scientific">Coemansia spiralis</name>
    <dbReference type="NCBI Taxonomy" id="417178"/>
    <lineage>
        <taxon>Eukaryota</taxon>
        <taxon>Fungi</taxon>
        <taxon>Fungi incertae sedis</taxon>
        <taxon>Zoopagomycota</taxon>
        <taxon>Kickxellomycotina</taxon>
        <taxon>Kickxellomycetes</taxon>
        <taxon>Kickxellales</taxon>
        <taxon>Kickxellaceae</taxon>
        <taxon>Coemansia</taxon>
    </lineage>
</organism>